<sequence length="551" mass="61552">MLQSLHIQNYALIRQLDVDFASGFTVITGETGAGKSILLGAIGLLAGNRADHGVLLSEQLKCIIEGQFILDKSDYENFFSENEIDFDGELIIRREISPGGKSRAFVNDTPVQLNLLKDLGDLIMNIHSQHETLLIVGNHFQMQTLDSYCGNNALLADYEQLFKKYSDTQQRISGLKESIARRSADSEYYGFLFGELEQASLSTEEESALQQEQRMLMNAEKIGEGLFGSLQMLSENDDNILTAMRRVSQQLHNASQYLPELAELAARIDQSLIEVSDVADTLNHLTEKAEVNPARLEKVNERLDEYNRLMHKHKVADVEQLLSVKNEIGSKLEDTSNLELKLAAEEKILAGLIRELTQISTELDKKRKKAAPVFRDAILEILNQLGMPNALFEAALENTENFRTDGCNTIRFLFTANKGEKLQDLGHVVSGGEMSRVMLAIKSMTAQRNMLPTIIFDEIDSGVSGVIAAKMGNILKKLSENHQVIAITHLPQIAARGEEHIHVEKSDNGEKVQTTLRKLDPEARVDVIARMISDEKLSDSALKMARELLYN</sequence>
<evidence type="ECO:0000256" key="1">
    <source>
        <dbReference type="ARBA" id="ARBA00003618"/>
    </source>
</evidence>
<dbReference type="Pfam" id="PF02463">
    <property type="entry name" value="SMC_N"/>
    <property type="match status" value="1"/>
</dbReference>
<dbReference type="CDD" id="cd03241">
    <property type="entry name" value="ABC_RecN"/>
    <property type="match status" value="2"/>
</dbReference>
<dbReference type="InterPro" id="IPR027417">
    <property type="entry name" value="P-loop_NTPase"/>
</dbReference>
<dbReference type="AlphaFoldDB" id="A0A644WFV0"/>
<dbReference type="GO" id="GO:0043590">
    <property type="term" value="C:bacterial nucleoid"/>
    <property type="evidence" value="ECO:0007669"/>
    <property type="project" value="TreeGrafter"/>
</dbReference>
<dbReference type="PIRSF" id="PIRSF003128">
    <property type="entry name" value="RecN"/>
    <property type="match status" value="1"/>
</dbReference>
<dbReference type="InterPro" id="IPR003395">
    <property type="entry name" value="RecF/RecN/SMC_N"/>
</dbReference>
<dbReference type="PANTHER" id="PTHR11059">
    <property type="entry name" value="DNA REPAIR PROTEIN RECN"/>
    <property type="match status" value="1"/>
</dbReference>
<comment type="function">
    <text evidence="1">May be involved in recombinational repair of damaged DNA.</text>
</comment>
<comment type="caution">
    <text evidence="10">The sequence shown here is derived from an EMBL/GenBank/DDBJ whole genome shotgun (WGS) entry which is preliminary data.</text>
</comment>
<evidence type="ECO:0000256" key="7">
    <source>
        <dbReference type="ARBA" id="ARBA00023204"/>
    </source>
</evidence>
<evidence type="ECO:0000256" key="4">
    <source>
        <dbReference type="ARBA" id="ARBA00022741"/>
    </source>
</evidence>
<evidence type="ECO:0000256" key="6">
    <source>
        <dbReference type="ARBA" id="ARBA00022840"/>
    </source>
</evidence>
<keyword evidence="4" id="KW-0547">Nucleotide-binding</keyword>
<comment type="similarity">
    <text evidence="2">Belongs to the RecN family.</text>
</comment>
<evidence type="ECO:0000256" key="3">
    <source>
        <dbReference type="ARBA" id="ARBA00021315"/>
    </source>
</evidence>
<keyword evidence="7" id="KW-0234">DNA repair</keyword>
<dbReference type="GO" id="GO:0006281">
    <property type="term" value="P:DNA repair"/>
    <property type="evidence" value="ECO:0007669"/>
    <property type="project" value="UniProtKB-KW"/>
</dbReference>
<evidence type="ECO:0000256" key="8">
    <source>
        <dbReference type="ARBA" id="ARBA00033408"/>
    </source>
</evidence>
<feature type="domain" description="RecF/RecN/SMC N-terminal" evidence="9">
    <location>
        <begin position="2"/>
        <end position="510"/>
    </location>
</feature>
<dbReference type="GO" id="GO:0009432">
    <property type="term" value="P:SOS response"/>
    <property type="evidence" value="ECO:0007669"/>
    <property type="project" value="TreeGrafter"/>
</dbReference>
<evidence type="ECO:0000313" key="10">
    <source>
        <dbReference type="EMBL" id="MPM02437.1"/>
    </source>
</evidence>
<keyword evidence="6" id="KW-0067">ATP-binding</keyword>
<dbReference type="GO" id="GO:0005524">
    <property type="term" value="F:ATP binding"/>
    <property type="evidence" value="ECO:0007669"/>
    <property type="project" value="UniProtKB-KW"/>
</dbReference>
<evidence type="ECO:0000256" key="2">
    <source>
        <dbReference type="ARBA" id="ARBA00009441"/>
    </source>
</evidence>
<reference evidence="10" key="1">
    <citation type="submission" date="2019-08" db="EMBL/GenBank/DDBJ databases">
        <authorList>
            <person name="Kucharzyk K."/>
            <person name="Murdoch R.W."/>
            <person name="Higgins S."/>
            <person name="Loffler F."/>
        </authorList>
    </citation>
    <scope>NUCLEOTIDE SEQUENCE</scope>
</reference>
<gene>
    <name evidence="10" type="primary">recN_18</name>
    <name evidence="10" type="ORF">SDC9_48686</name>
</gene>
<dbReference type="SUPFAM" id="SSF52540">
    <property type="entry name" value="P-loop containing nucleoside triphosphate hydrolases"/>
    <property type="match status" value="1"/>
</dbReference>
<proteinExistence type="inferred from homology"/>
<dbReference type="PANTHER" id="PTHR11059:SF0">
    <property type="entry name" value="DNA REPAIR PROTEIN RECN"/>
    <property type="match status" value="1"/>
</dbReference>
<organism evidence="10">
    <name type="scientific">bioreactor metagenome</name>
    <dbReference type="NCBI Taxonomy" id="1076179"/>
    <lineage>
        <taxon>unclassified sequences</taxon>
        <taxon>metagenomes</taxon>
        <taxon>ecological metagenomes</taxon>
    </lineage>
</organism>
<dbReference type="NCBIfam" id="TIGR00634">
    <property type="entry name" value="recN"/>
    <property type="match status" value="1"/>
</dbReference>
<dbReference type="Gene3D" id="3.40.50.300">
    <property type="entry name" value="P-loop containing nucleotide triphosphate hydrolases"/>
    <property type="match status" value="2"/>
</dbReference>
<protein>
    <recommendedName>
        <fullName evidence="3">DNA repair protein RecN</fullName>
    </recommendedName>
    <alternativeName>
        <fullName evidence="8">Recombination protein N</fullName>
    </alternativeName>
</protein>
<evidence type="ECO:0000259" key="9">
    <source>
        <dbReference type="Pfam" id="PF02463"/>
    </source>
</evidence>
<dbReference type="InterPro" id="IPR004604">
    <property type="entry name" value="DNA_recomb/repair_RecN"/>
</dbReference>
<evidence type="ECO:0000256" key="5">
    <source>
        <dbReference type="ARBA" id="ARBA00022763"/>
    </source>
</evidence>
<keyword evidence="5" id="KW-0227">DNA damage</keyword>
<name>A0A644WFV0_9ZZZZ</name>
<accession>A0A644WFV0</accession>
<dbReference type="GO" id="GO:0006310">
    <property type="term" value="P:DNA recombination"/>
    <property type="evidence" value="ECO:0007669"/>
    <property type="project" value="InterPro"/>
</dbReference>
<dbReference type="EMBL" id="VSSQ01000868">
    <property type="protein sequence ID" value="MPM02437.1"/>
    <property type="molecule type" value="Genomic_DNA"/>
</dbReference>